<protein>
    <submittedName>
        <fullName evidence="1">Uncharacterized protein</fullName>
    </submittedName>
</protein>
<proteinExistence type="predicted"/>
<name>A0A922L9R1_DERFA</name>
<keyword evidence="2" id="KW-1185">Reference proteome</keyword>
<organism evidence="1 2">
    <name type="scientific">Dermatophagoides farinae</name>
    <name type="common">American house dust mite</name>
    <dbReference type="NCBI Taxonomy" id="6954"/>
    <lineage>
        <taxon>Eukaryota</taxon>
        <taxon>Metazoa</taxon>
        <taxon>Ecdysozoa</taxon>
        <taxon>Arthropoda</taxon>
        <taxon>Chelicerata</taxon>
        <taxon>Arachnida</taxon>
        <taxon>Acari</taxon>
        <taxon>Acariformes</taxon>
        <taxon>Sarcoptiformes</taxon>
        <taxon>Astigmata</taxon>
        <taxon>Psoroptidia</taxon>
        <taxon>Analgoidea</taxon>
        <taxon>Pyroglyphidae</taxon>
        <taxon>Dermatophagoidinae</taxon>
        <taxon>Dermatophagoides</taxon>
    </lineage>
</organism>
<reference evidence="1" key="1">
    <citation type="submission" date="2013-05" db="EMBL/GenBank/DDBJ databases">
        <authorList>
            <person name="Yim A.K.Y."/>
            <person name="Chan T.F."/>
            <person name="Ji K.M."/>
            <person name="Liu X.Y."/>
            <person name="Zhou J.W."/>
            <person name="Li R.Q."/>
            <person name="Yang K.Y."/>
            <person name="Li J."/>
            <person name="Li M."/>
            <person name="Law P.T.W."/>
            <person name="Wu Y.L."/>
            <person name="Cai Z.L."/>
            <person name="Qin H."/>
            <person name="Bao Y."/>
            <person name="Leung R.K.K."/>
            <person name="Ng P.K.S."/>
            <person name="Zou J."/>
            <person name="Zhong X.J."/>
            <person name="Ran P.X."/>
            <person name="Zhong N.S."/>
            <person name="Liu Z.G."/>
            <person name="Tsui S.K.W."/>
        </authorList>
    </citation>
    <scope>NUCLEOTIDE SEQUENCE</scope>
    <source>
        <strain evidence="1">Derf</strain>
        <tissue evidence="1">Whole organism</tissue>
    </source>
</reference>
<reference evidence="1" key="2">
    <citation type="journal article" date="2022" name="Res Sq">
        <title>Comparative Genomics Reveals Insights into the Divergent Evolution of Astigmatic Mites and Household Pest Adaptations.</title>
        <authorList>
            <person name="Xiong Q."/>
            <person name="Wan A.T.-Y."/>
            <person name="Liu X.-Y."/>
            <person name="Fung C.S.-H."/>
            <person name="Xiao X."/>
            <person name="Malainual N."/>
            <person name="Hou J."/>
            <person name="Wang L."/>
            <person name="Wang M."/>
            <person name="Yang K."/>
            <person name="Cui Y."/>
            <person name="Leung E."/>
            <person name="Nong W."/>
            <person name="Shin S.-K."/>
            <person name="Au S."/>
            <person name="Jeong K.Y."/>
            <person name="Chew F.T."/>
            <person name="Hui J."/>
            <person name="Leung T.F."/>
            <person name="Tungtrongchitr A."/>
            <person name="Zhong N."/>
            <person name="Liu Z."/>
            <person name="Tsui S."/>
        </authorList>
    </citation>
    <scope>NUCLEOTIDE SEQUENCE</scope>
    <source>
        <strain evidence="1">Derf</strain>
        <tissue evidence="1">Whole organism</tissue>
    </source>
</reference>
<gene>
    <name evidence="1" type="ORF">DERF_006525</name>
</gene>
<dbReference type="AlphaFoldDB" id="A0A922L9R1"/>
<sequence length="163" mass="18729">MADELAKGATTLNQTSAIYKNIPASSFKYLCRQESNQKWMMRTATSSTGKWTSRLLPNIDIIQKFDKKTKPTKQMTQFLTGHGPTKHYLHRFKIANDDKCPCDGHSPQTMEHLIQYCDGWARERHLLMTQHSIQPNDLLDIGKILASNELTEDWLDFVTAIMD</sequence>
<dbReference type="Proteomes" id="UP000790347">
    <property type="component" value="Unassembled WGS sequence"/>
</dbReference>
<accession>A0A922L9R1</accession>
<evidence type="ECO:0000313" key="2">
    <source>
        <dbReference type="Proteomes" id="UP000790347"/>
    </source>
</evidence>
<evidence type="ECO:0000313" key="1">
    <source>
        <dbReference type="EMBL" id="KAH9522972.1"/>
    </source>
</evidence>
<comment type="caution">
    <text evidence="1">The sequence shown here is derived from an EMBL/GenBank/DDBJ whole genome shotgun (WGS) entry which is preliminary data.</text>
</comment>
<dbReference type="EMBL" id="ASGP02000002">
    <property type="protein sequence ID" value="KAH9522972.1"/>
    <property type="molecule type" value="Genomic_DNA"/>
</dbReference>